<feature type="chain" id="PRO_5040226481" evidence="1">
    <location>
        <begin position="20"/>
        <end position="101"/>
    </location>
</feature>
<feature type="signal peptide" evidence="1">
    <location>
        <begin position="1"/>
        <end position="19"/>
    </location>
</feature>
<keyword evidence="1" id="KW-0732">Signal</keyword>
<organism evidence="2 3">
    <name type="scientific">Myriangium duriaei CBS 260.36</name>
    <dbReference type="NCBI Taxonomy" id="1168546"/>
    <lineage>
        <taxon>Eukaryota</taxon>
        <taxon>Fungi</taxon>
        <taxon>Dikarya</taxon>
        <taxon>Ascomycota</taxon>
        <taxon>Pezizomycotina</taxon>
        <taxon>Dothideomycetes</taxon>
        <taxon>Dothideomycetidae</taxon>
        <taxon>Myriangiales</taxon>
        <taxon>Myriangiaceae</taxon>
        <taxon>Myriangium</taxon>
    </lineage>
</organism>
<protein>
    <submittedName>
        <fullName evidence="2">Uncharacterized protein</fullName>
    </submittedName>
</protein>
<comment type="caution">
    <text evidence="2">The sequence shown here is derived from an EMBL/GenBank/DDBJ whole genome shotgun (WGS) entry which is preliminary data.</text>
</comment>
<dbReference type="Proteomes" id="UP000799439">
    <property type="component" value="Unassembled WGS sequence"/>
</dbReference>
<accession>A0A9P4J2Y9</accession>
<proteinExistence type="predicted"/>
<gene>
    <name evidence="2" type="ORF">K461DRAFT_292501</name>
</gene>
<sequence>MLHFKHLFLILFLAATALATHVRMTVQYTKAGETQTKSNIRKATCTTSTAEAVAGGTWLNNYDAWMHNGELRLMNSDPLDNPTRAEIDDAFKDMEKILRDH</sequence>
<dbReference type="AlphaFoldDB" id="A0A9P4J2Y9"/>
<reference evidence="2" key="1">
    <citation type="journal article" date="2020" name="Stud. Mycol.">
        <title>101 Dothideomycetes genomes: a test case for predicting lifestyles and emergence of pathogens.</title>
        <authorList>
            <person name="Haridas S."/>
            <person name="Albert R."/>
            <person name="Binder M."/>
            <person name="Bloem J."/>
            <person name="Labutti K."/>
            <person name="Salamov A."/>
            <person name="Andreopoulos B."/>
            <person name="Baker S."/>
            <person name="Barry K."/>
            <person name="Bills G."/>
            <person name="Bluhm B."/>
            <person name="Cannon C."/>
            <person name="Castanera R."/>
            <person name="Culley D."/>
            <person name="Daum C."/>
            <person name="Ezra D."/>
            <person name="Gonzalez J."/>
            <person name="Henrissat B."/>
            <person name="Kuo A."/>
            <person name="Liang C."/>
            <person name="Lipzen A."/>
            <person name="Lutzoni F."/>
            <person name="Magnuson J."/>
            <person name="Mondo S."/>
            <person name="Nolan M."/>
            <person name="Ohm R."/>
            <person name="Pangilinan J."/>
            <person name="Park H.-J."/>
            <person name="Ramirez L."/>
            <person name="Alfaro M."/>
            <person name="Sun H."/>
            <person name="Tritt A."/>
            <person name="Yoshinaga Y."/>
            <person name="Zwiers L.-H."/>
            <person name="Turgeon B."/>
            <person name="Goodwin S."/>
            <person name="Spatafora J."/>
            <person name="Crous P."/>
            <person name="Grigoriev I."/>
        </authorList>
    </citation>
    <scope>NUCLEOTIDE SEQUENCE</scope>
    <source>
        <strain evidence="2">CBS 260.36</strain>
    </source>
</reference>
<dbReference type="EMBL" id="ML996084">
    <property type="protein sequence ID" value="KAF2153789.1"/>
    <property type="molecule type" value="Genomic_DNA"/>
</dbReference>
<name>A0A9P4J2Y9_9PEZI</name>
<keyword evidence="3" id="KW-1185">Reference proteome</keyword>
<evidence type="ECO:0000313" key="3">
    <source>
        <dbReference type="Proteomes" id="UP000799439"/>
    </source>
</evidence>
<evidence type="ECO:0000313" key="2">
    <source>
        <dbReference type="EMBL" id="KAF2153789.1"/>
    </source>
</evidence>
<evidence type="ECO:0000256" key="1">
    <source>
        <dbReference type="SAM" id="SignalP"/>
    </source>
</evidence>